<dbReference type="OrthoDB" id="8476759at2"/>
<name>A0A370WU94_9GAMM</name>
<accession>A0A370WU94</accession>
<dbReference type="AlphaFoldDB" id="A0A370WU94"/>
<sequence length="230" mass="25012">MTTHTATAVLVHGAWADEASWDKVVRLLHARGIKTVTPRLPLSSLADDTATLNRALEPIEGPIVLVGHAYAGAVIATVQSPKVKALVYVTALAPDQGETVADVFYRNEHDDKAPKLAPDADGWIWLPTEAFGIAFAQHATHAEQQALAAAQLPISPACITVAVEQPLWKSLPAWYLVAEHDHMIPEKTQRFMAERMHAHISAYPMDHLPSVTAPERVEAIIVEAIEHSKA</sequence>
<keyword evidence="2" id="KW-0378">Hydrolase</keyword>
<evidence type="ECO:0000313" key="2">
    <source>
        <dbReference type="EMBL" id="RDS79724.1"/>
    </source>
</evidence>
<dbReference type="Gene3D" id="3.40.50.1820">
    <property type="entry name" value="alpha/beta hydrolase"/>
    <property type="match status" value="1"/>
</dbReference>
<reference evidence="2 3" key="1">
    <citation type="submission" date="2018-07" db="EMBL/GenBank/DDBJ databases">
        <title>Dyella monticola sp. nov. and Dyella psychrodurans sp. nov. isolated from monsoon evergreen broad-leaved forest soil of Dinghu Mountain, China.</title>
        <authorList>
            <person name="Gao Z."/>
            <person name="Qiu L."/>
        </authorList>
    </citation>
    <scope>NUCLEOTIDE SEQUENCE [LARGE SCALE GENOMIC DNA]</scope>
    <source>
        <strain evidence="2 3">4G-K06</strain>
    </source>
</reference>
<dbReference type="EMBL" id="QRBE01000011">
    <property type="protein sequence ID" value="RDS79724.1"/>
    <property type="molecule type" value="Genomic_DNA"/>
</dbReference>
<feature type="domain" description="AB hydrolase-1" evidence="1">
    <location>
        <begin position="9"/>
        <end position="219"/>
    </location>
</feature>
<dbReference type="Pfam" id="PF12697">
    <property type="entry name" value="Abhydrolase_6"/>
    <property type="match status" value="1"/>
</dbReference>
<dbReference type="RefSeq" id="WP_115496726.1">
    <property type="nucleotide sequence ID" value="NZ_QRBE01000011.1"/>
</dbReference>
<dbReference type="PANTHER" id="PTHR37017">
    <property type="entry name" value="AB HYDROLASE-1 DOMAIN-CONTAINING PROTEIN-RELATED"/>
    <property type="match status" value="1"/>
</dbReference>
<dbReference type="SUPFAM" id="SSF53474">
    <property type="entry name" value="alpha/beta-Hydrolases"/>
    <property type="match status" value="1"/>
</dbReference>
<protein>
    <submittedName>
        <fullName evidence="2">Alpha/beta hydrolase</fullName>
    </submittedName>
</protein>
<evidence type="ECO:0000313" key="3">
    <source>
        <dbReference type="Proteomes" id="UP000254258"/>
    </source>
</evidence>
<proteinExistence type="predicted"/>
<dbReference type="InterPro" id="IPR052897">
    <property type="entry name" value="Sec-Metab_Biosynth_Hydrolase"/>
</dbReference>
<dbReference type="PANTHER" id="PTHR37017:SF11">
    <property type="entry name" value="ESTERASE_LIPASE_THIOESTERASE DOMAIN-CONTAINING PROTEIN"/>
    <property type="match status" value="1"/>
</dbReference>
<keyword evidence="3" id="KW-1185">Reference proteome</keyword>
<dbReference type="GO" id="GO:0016787">
    <property type="term" value="F:hydrolase activity"/>
    <property type="evidence" value="ECO:0007669"/>
    <property type="project" value="UniProtKB-KW"/>
</dbReference>
<dbReference type="InterPro" id="IPR029058">
    <property type="entry name" value="AB_hydrolase_fold"/>
</dbReference>
<dbReference type="Proteomes" id="UP000254258">
    <property type="component" value="Unassembled WGS sequence"/>
</dbReference>
<comment type="caution">
    <text evidence="2">The sequence shown here is derived from an EMBL/GenBank/DDBJ whole genome shotgun (WGS) entry which is preliminary data.</text>
</comment>
<organism evidence="2 3">
    <name type="scientific">Dyella monticola</name>
    <dbReference type="NCBI Taxonomy" id="1927958"/>
    <lineage>
        <taxon>Bacteria</taxon>
        <taxon>Pseudomonadati</taxon>
        <taxon>Pseudomonadota</taxon>
        <taxon>Gammaproteobacteria</taxon>
        <taxon>Lysobacterales</taxon>
        <taxon>Rhodanobacteraceae</taxon>
        <taxon>Dyella</taxon>
    </lineage>
</organism>
<evidence type="ECO:0000259" key="1">
    <source>
        <dbReference type="Pfam" id="PF12697"/>
    </source>
</evidence>
<gene>
    <name evidence="2" type="ORF">DWU98_16805</name>
</gene>
<dbReference type="InterPro" id="IPR000073">
    <property type="entry name" value="AB_hydrolase_1"/>
</dbReference>